<dbReference type="GO" id="GO:0034039">
    <property type="term" value="F:8-oxo-7,8-dihydroguanine DNA N-glycosylase activity"/>
    <property type="evidence" value="ECO:0007669"/>
    <property type="project" value="TreeGrafter"/>
</dbReference>
<dbReference type="Pfam" id="PF00730">
    <property type="entry name" value="HhH-GPD"/>
    <property type="match status" value="1"/>
</dbReference>
<gene>
    <name evidence="16" type="ORF">HQ36_00685</name>
</gene>
<dbReference type="Pfam" id="PF00633">
    <property type="entry name" value="HHH"/>
    <property type="match status" value="1"/>
</dbReference>
<dbReference type="InterPro" id="IPR029119">
    <property type="entry name" value="MutY_C"/>
</dbReference>
<evidence type="ECO:0000313" key="17">
    <source>
        <dbReference type="Proteomes" id="UP000030134"/>
    </source>
</evidence>
<evidence type="ECO:0000256" key="12">
    <source>
        <dbReference type="ARBA" id="ARBA00023204"/>
    </source>
</evidence>
<dbReference type="InterPro" id="IPR011257">
    <property type="entry name" value="DNA_glycosylase"/>
</dbReference>
<dbReference type="SMART" id="SM00525">
    <property type="entry name" value="FES"/>
    <property type="match status" value="1"/>
</dbReference>
<dbReference type="PROSITE" id="PS01155">
    <property type="entry name" value="ENDONUCLEASE_III_2"/>
    <property type="match status" value="1"/>
</dbReference>
<sequence>MPLSVSQRLVSPLQEWYLSHHRSLPWRDTQDPYKIWVSEIILQQTRVNQGLEYYKRFITYFPSIKELAEAPEDKVLLLWQGLGYYSRARNLHRAAQLVMEQYEGVFPKTFEAIRALPGIGEYTAGAIASFAYNLSHPAVDGNVLRVMSRITACALPIDSNMGKKELSQAVVSLLKSAHPAIFNQALIELGALVCTPKKPQCSQCPIAEHCALAGTPEVERYPYKEKQITIRHRYLNYIVLSSSSGYYINKRGDNDIWRGLYEFPLLETEQATDPKDLAQLWQEKFATSWTEIPSAPLFEMEHKLSHQLLHIKVYRAVQSADTPLGNPFQLVSQGQLSDYAFPVPLAQFIKKHRE</sequence>
<organism evidence="16 17">
    <name type="scientific">Porphyromonas gingivicanis</name>
    <dbReference type="NCBI Taxonomy" id="266762"/>
    <lineage>
        <taxon>Bacteria</taxon>
        <taxon>Pseudomonadati</taxon>
        <taxon>Bacteroidota</taxon>
        <taxon>Bacteroidia</taxon>
        <taxon>Bacteroidales</taxon>
        <taxon>Porphyromonadaceae</taxon>
        <taxon>Porphyromonas</taxon>
    </lineage>
</organism>
<dbReference type="STRING" id="266762.HQ36_00685"/>
<dbReference type="RefSeq" id="WP_036882657.1">
    <property type="nucleotide sequence ID" value="NZ_JQZW01000002.1"/>
</dbReference>
<evidence type="ECO:0000256" key="5">
    <source>
        <dbReference type="ARBA" id="ARBA00022023"/>
    </source>
</evidence>
<name>A0A0A2G706_9PORP</name>
<dbReference type="Gene3D" id="1.10.340.30">
    <property type="entry name" value="Hypothetical protein, domain 2"/>
    <property type="match status" value="1"/>
</dbReference>
<dbReference type="GO" id="GO:0000701">
    <property type="term" value="F:purine-specific mismatch base pair DNA N-glycosylase activity"/>
    <property type="evidence" value="ECO:0007669"/>
    <property type="project" value="UniProtKB-EC"/>
</dbReference>
<dbReference type="OrthoDB" id="9802365at2"/>
<dbReference type="Proteomes" id="UP000030134">
    <property type="component" value="Unassembled WGS sequence"/>
</dbReference>
<evidence type="ECO:0000256" key="11">
    <source>
        <dbReference type="ARBA" id="ARBA00023014"/>
    </source>
</evidence>
<dbReference type="GO" id="GO:0051539">
    <property type="term" value="F:4 iron, 4 sulfur cluster binding"/>
    <property type="evidence" value="ECO:0007669"/>
    <property type="project" value="UniProtKB-UniRule"/>
</dbReference>
<dbReference type="eggNOG" id="COG1194">
    <property type="taxonomic scope" value="Bacteria"/>
</dbReference>
<protein>
    <recommendedName>
        <fullName evidence="5 14">Adenine DNA glycosylase</fullName>
        <ecNumber evidence="4 14">3.2.2.31</ecNumber>
    </recommendedName>
</protein>
<dbReference type="InterPro" id="IPR003265">
    <property type="entry name" value="HhH-GPD_domain"/>
</dbReference>
<evidence type="ECO:0000256" key="1">
    <source>
        <dbReference type="ARBA" id="ARBA00000843"/>
    </source>
</evidence>
<dbReference type="EMBL" id="JQZW01000002">
    <property type="protein sequence ID" value="KGN99026.1"/>
    <property type="molecule type" value="Genomic_DNA"/>
</dbReference>
<dbReference type="SUPFAM" id="SSF48150">
    <property type="entry name" value="DNA-glycosylase"/>
    <property type="match status" value="1"/>
</dbReference>
<keyword evidence="13 14" id="KW-0326">Glycosidase</keyword>
<evidence type="ECO:0000256" key="8">
    <source>
        <dbReference type="ARBA" id="ARBA00022763"/>
    </source>
</evidence>
<dbReference type="Pfam" id="PF10576">
    <property type="entry name" value="EndIII_4Fe-2S"/>
    <property type="match status" value="1"/>
</dbReference>
<dbReference type="InterPro" id="IPR044298">
    <property type="entry name" value="MIG/MutY"/>
</dbReference>
<keyword evidence="12" id="KW-0234">DNA repair</keyword>
<reference evidence="16 17" key="1">
    <citation type="submission" date="2014-08" db="EMBL/GenBank/DDBJ databases">
        <title>Porphyromonas gingivicanis strain:COT-022_OH1391 Genome sequencing.</title>
        <authorList>
            <person name="Wallis C."/>
            <person name="Deusch O."/>
            <person name="O'Flynn C."/>
            <person name="Davis I."/>
            <person name="Jospin G."/>
            <person name="Darling A.E."/>
            <person name="Coil D.A."/>
            <person name="Alexiev A."/>
            <person name="Horsfall A."/>
            <person name="Kirkwood N."/>
            <person name="Harris S."/>
            <person name="Eisen J.A."/>
        </authorList>
    </citation>
    <scope>NUCLEOTIDE SEQUENCE [LARGE SCALE GENOMIC DNA]</scope>
    <source>
        <strain evidence="17">COT-022 OH1391</strain>
    </source>
</reference>
<dbReference type="SUPFAM" id="SSF55811">
    <property type="entry name" value="Nudix"/>
    <property type="match status" value="1"/>
</dbReference>
<dbReference type="Gene3D" id="3.90.79.10">
    <property type="entry name" value="Nucleoside Triphosphate Pyrophosphohydrolase"/>
    <property type="match status" value="1"/>
</dbReference>
<evidence type="ECO:0000256" key="7">
    <source>
        <dbReference type="ARBA" id="ARBA00022723"/>
    </source>
</evidence>
<dbReference type="GO" id="GO:0006284">
    <property type="term" value="P:base-excision repair"/>
    <property type="evidence" value="ECO:0007669"/>
    <property type="project" value="UniProtKB-UniRule"/>
</dbReference>
<comment type="similarity">
    <text evidence="3 14">Belongs to the Nth/MutY family.</text>
</comment>
<evidence type="ECO:0000313" key="16">
    <source>
        <dbReference type="EMBL" id="KGN99026.1"/>
    </source>
</evidence>
<dbReference type="CDD" id="cd00056">
    <property type="entry name" value="ENDO3c"/>
    <property type="match status" value="1"/>
</dbReference>
<keyword evidence="7" id="KW-0479">Metal-binding</keyword>
<keyword evidence="9" id="KW-0378">Hydrolase</keyword>
<dbReference type="FunFam" id="1.10.340.30:FF:000002">
    <property type="entry name" value="Adenine DNA glycosylase"/>
    <property type="match status" value="1"/>
</dbReference>
<dbReference type="GO" id="GO:0006298">
    <property type="term" value="P:mismatch repair"/>
    <property type="evidence" value="ECO:0007669"/>
    <property type="project" value="TreeGrafter"/>
</dbReference>
<evidence type="ECO:0000256" key="14">
    <source>
        <dbReference type="RuleBase" id="RU365096"/>
    </source>
</evidence>
<dbReference type="InterPro" id="IPR005760">
    <property type="entry name" value="A/G_AdeGlyc_MutY"/>
</dbReference>
<dbReference type="GO" id="GO:0032357">
    <property type="term" value="F:oxidized purine DNA binding"/>
    <property type="evidence" value="ECO:0007669"/>
    <property type="project" value="TreeGrafter"/>
</dbReference>
<dbReference type="Gene3D" id="1.10.1670.10">
    <property type="entry name" value="Helix-hairpin-Helix base-excision DNA repair enzymes (C-terminal)"/>
    <property type="match status" value="1"/>
</dbReference>
<dbReference type="EC" id="3.2.2.31" evidence="4 14"/>
<dbReference type="GO" id="GO:0035485">
    <property type="term" value="F:adenine/guanine mispair binding"/>
    <property type="evidence" value="ECO:0007669"/>
    <property type="project" value="TreeGrafter"/>
</dbReference>
<comment type="function">
    <text evidence="2">Adenine glycosylase active on G-A mispairs. MutY also corrects error-prone DNA synthesis past GO lesions which are due to the oxidatively damaged form of guanine: 7,8-dihydro-8-oxoguanine (8-oxo-dGTP).</text>
</comment>
<dbReference type="InterPro" id="IPR003651">
    <property type="entry name" value="Endonuclease3_FeS-loop_motif"/>
</dbReference>
<dbReference type="PANTHER" id="PTHR42944">
    <property type="entry name" value="ADENINE DNA GLYCOSYLASE"/>
    <property type="match status" value="1"/>
</dbReference>
<dbReference type="InterPro" id="IPR023170">
    <property type="entry name" value="HhH_base_excis_C"/>
</dbReference>
<proteinExistence type="inferred from homology"/>
<dbReference type="PANTHER" id="PTHR42944:SF1">
    <property type="entry name" value="ADENINE DNA GLYCOSYLASE"/>
    <property type="match status" value="1"/>
</dbReference>
<dbReference type="InterPro" id="IPR015797">
    <property type="entry name" value="NUDIX_hydrolase-like_dom_sf"/>
</dbReference>
<dbReference type="SMART" id="SM00478">
    <property type="entry name" value="ENDO3c"/>
    <property type="match status" value="1"/>
</dbReference>
<comment type="caution">
    <text evidence="16">The sequence shown here is derived from an EMBL/GenBank/DDBJ whole genome shotgun (WGS) entry which is preliminary data.</text>
</comment>
<keyword evidence="17" id="KW-1185">Reference proteome</keyword>
<accession>A0A0A2G706</accession>
<comment type="cofactor">
    <cofactor evidence="14">
        <name>[4Fe-4S] cluster</name>
        <dbReference type="ChEBI" id="CHEBI:49883"/>
    </cofactor>
    <text evidence="14">Binds 1 [4Fe-4S] cluster.</text>
</comment>
<keyword evidence="6" id="KW-0004">4Fe-4S</keyword>
<dbReference type="Pfam" id="PF14815">
    <property type="entry name" value="NUDIX_4"/>
    <property type="match status" value="1"/>
</dbReference>
<evidence type="ECO:0000256" key="13">
    <source>
        <dbReference type="ARBA" id="ARBA00023295"/>
    </source>
</evidence>
<evidence type="ECO:0000256" key="9">
    <source>
        <dbReference type="ARBA" id="ARBA00022801"/>
    </source>
</evidence>
<keyword evidence="8 14" id="KW-0227">DNA damage</keyword>
<evidence type="ECO:0000256" key="6">
    <source>
        <dbReference type="ARBA" id="ARBA00022485"/>
    </source>
</evidence>
<dbReference type="CDD" id="cd03431">
    <property type="entry name" value="NUDIX_DNA_Glycosylase_C-MutY"/>
    <property type="match status" value="1"/>
</dbReference>
<comment type="catalytic activity">
    <reaction evidence="1 14">
        <text>Hydrolyzes free adenine bases from 7,8-dihydro-8-oxoguanine:adenine mismatched double-stranded DNA, leaving an apurinic site.</text>
        <dbReference type="EC" id="3.2.2.31"/>
    </reaction>
</comment>
<dbReference type="GO" id="GO:0046872">
    <property type="term" value="F:metal ion binding"/>
    <property type="evidence" value="ECO:0007669"/>
    <property type="project" value="UniProtKB-UniRule"/>
</dbReference>
<dbReference type="InterPro" id="IPR004036">
    <property type="entry name" value="Endonuclease-III-like_CS2"/>
</dbReference>
<keyword evidence="10 14" id="KW-0408">Iron</keyword>
<dbReference type="InterPro" id="IPR000445">
    <property type="entry name" value="HhH_motif"/>
</dbReference>
<keyword evidence="11" id="KW-0411">Iron-sulfur</keyword>
<evidence type="ECO:0000256" key="4">
    <source>
        <dbReference type="ARBA" id="ARBA00012045"/>
    </source>
</evidence>
<evidence type="ECO:0000259" key="15">
    <source>
        <dbReference type="SMART" id="SM00478"/>
    </source>
</evidence>
<evidence type="ECO:0000256" key="3">
    <source>
        <dbReference type="ARBA" id="ARBA00008343"/>
    </source>
</evidence>
<feature type="domain" description="HhH-GPD" evidence="15">
    <location>
        <begin position="41"/>
        <end position="192"/>
    </location>
</feature>
<evidence type="ECO:0000256" key="10">
    <source>
        <dbReference type="ARBA" id="ARBA00023004"/>
    </source>
</evidence>
<evidence type="ECO:0000256" key="2">
    <source>
        <dbReference type="ARBA" id="ARBA00002933"/>
    </source>
</evidence>
<dbReference type="NCBIfam" id="TIGR01084">
    <property type="entry name" value="mutY"/>
    <property type="match status" value="1"/>
</dbReference>
<dbReference type="AlphaFoldDB" id="A0A0A2G706"/>